<comment type="caution">
    <text evidence="3">The sequence shown here is derived from an EMBL/GenBank/DDBJ whole genome shotgun (WGS) entry which is preliminary data.</text>
</comment>
<gene>
    <name evidence="3" type="ORF">PPERSA_02184</name>
</gene>
<dbReference type="Proteomes" id="UP000054937">
    <property type="component" value="Unassembled WGS sequence"/>
</dbReference>
<evidence type="ECO:0000313" key="3">
    <source>
        <dbReference type="EMBL" id="KRX01088.1"/>
    </source>
</evidence>
<keyword evidence="1" id="KW-0175">Coiled coil</keyword>
<feature type="region of interest" description="Disordered" evidence="2">
    <location>
        <begin position="68"/>
        <end position="93"/>
    </location>
</feature>
<sequence>MKKKFQEKFSESDSEIPSYLEEKFELNNNLSSSKIHNGRKLNANQFSINPKILHKIYQQDELYEAAQNQEPLQKNQQQQNQQNQQIQQQNQEQQQTSEKLNFCQFSIPRHFCRITQNILEQSISEKKDPRKSNQNSPSKLKKKNSCSSYSTGLNNSSGLQNSSRISKNSNIFNSSFQNKQGFLNKQSSFNRSSSLNKNQKIQGNLLEELESLSQYEEQEEQEEEKDKEKIKNSYYSYKRKFKFLYKDAKYRITKIIILLFKKYQQVLVLFDESENLNRKQLRIGQKILDL</sequence>
<dbReference type="AlphaFoldDB" id="A0A0V0QG85"/>
<proteinExistence type="predicted"/>
<evidence type="ECO:0000256" key="2">
    <source>
        <dbReference type="SAM" id="MobiDB-lite"/>
    </source>
</evidence>
<evidence type="ECO:0000256" key="1">
    <source>
        <dbReference type="SAM" id="Coils"/>
    </source>
</evidence>
<feature type="region of interest" description="Disordered" evidence="2">
    <location>
        <begin position="123"/>
        <end position="164"/>
    </location>
</feature>
<feature type="compositionally biased region" description="Low complexity" evidence="2">
    <location>
        <begin position="150"/>
        <end position="164"/>
    </location>
</feature>
<organism evidence="3 4">
    <name type="scientific">Pseudocohnilembus persalinus</name>
    <name type="common">Ciliate</name>
    <dbReference type="NCBI Taxonomy" id="266149"/>
    <lineage>
        <taxon>Eukaryota</taxon>
        <taxon>Sar</taxon>
        <taxon>Alveolata</taxon>
        <taxon>Ciliophora</taxon>
        <taxon>Intramacronucleata</taxon>
        <taxon>Oligohymenophorea</taxon>
        <taxon>Scuticociliatia</taxon>
        <taxon>Philasterida</taxon>
        <taxon>Pseudocohnilembidae</taxon>
        <taxon>Pseudocohnilembus</taxon>
    </lineage>
</organism>
<feature type="coiled-coil region" evidence="1">
    <location>
        <begin position="198"/>
        <end position="232"/>
    </location>
</feature>
<reference evidence="3 4" key="1">
    <citation type="journal article" date="2015" name="Sci. Rep.">
        <title>Genome of the facultative scuticociliatosis pathogen Pseudocohnilembus persalinus provides insight into its virulence through horizontal gene transfer.</title>
        <authorList>
            <person name="Xiong J."/>
            <person name="Wang G."/>
            <person name="Cheng J."/>
            <person name="Tian M."/>
            <person name="Pan X."/>
            <person name="Warren A."/>
            <person name="Jiang C."/>
            <person name="Yuan D."/>
            <person name="Miao W."/>
        </authorList>
    </citation>
    <scope>NUCLEOTIDE SEQUENCE [LARGE SCALE GENOMIC DNA]</scope>
    <source>
        <strain evidence="3">36N120E</strain>
    </source>
</reference>
<dbReference type="EMBL" id="LDAU01000178">
    <property type="protein sequence ID" value="KRX01088.1"/>
    <property type="molecule type" value="Genomic_DNA"/>
</dbReference>
<dbReference type="InParanoid" id="A0A0V0QG85"/>
<protein>
    <submittedName>
        <fullName evidence="3">Uncharacterized protein</fullName>
    </submittedName>
</protein>
<evidence type="ECO:0000313" key="4">
    <source>
        <dbReference type="Proteomes" id="UP000054937"/>
    </source>
</evidence>
<accession>A0A0V0QG85</accession>
<name>A0A0V0QG85_PSEPJ</name>
<keyword evidence="4" id="KW-1185">Reference proteome</keyword>